<evidence type="ECO:0000256" key="4">
    <source>
        <dbReference type="ARBA" id="ARBA00022679"/>
    </source>
</evidence>
<reference evidence="10" key="1">
    <citation type="submission" date="2018-05" db="EMBL/GenBank/DDBJ databases">
        <authorList>
            <person name="Lanie J.A."/>
            <person name="Ng W.-L."/>
            <person name="Kazmierczak K.M."/>
            <person name="Andrzejewski T.M."/>
            <person name="Davidsen T.M."/>
            <person name="Wayne K.J."/>
            <person name="Tettelin H."/>
            <person name="Glass J.I."/>
            <person name="Rusch D."/>
            <person name="Podicherti R."/>
            <person name="Tsui H.-C.T."/>
            <person name="Winkler M.E."/>
        </authorList>
    </citation>
    <scope>NUCLEOTIDE SEQUENCE</scope>
</reference>
<dbReference type="SUPFAM" id="SSF53901">
    <property type="entry name" value="Thiolase-like"/>
    <property type="match status" value="1"/>
</dbReference>
<feature type="non-terminal residue" evidence="10">
    <location>
        <position position="1"/>
    </location>
</feature>
<organism evidence="10">
    <name type="scientific">marine metagenome</name>
    <dbReference type="NCBI Taxonomy" id="408172"/>
    <lineage>
        <taxon>unclassified sequences</taxon>
        <taxon>metagenomes</taxon>
        <taxon>ecological metagenomes</taxon>
    </lineage>
</organism>
<evidence type="ECO:0000259" key="9">
    <source>
        <dbReference type="Pfam" id="PF08545"/>
    </source>
</evidence>
<keyword evidence="7" id="KW-0275">Fatty acid biosynthesis</keyword>
<dbReference type="InterPro" id="IPR013747">
    <property type="entry name" value="ACP_syn_III_C"/>
</dbReference>
<protein>
    <recommendedName>
        <fullName evidence="11">Beta-ketoacyl-[acyl-carrier-protein] synthase III C-terminal domain-containing protein</fullName>
    </recommendedName>
</protein>
<proteinExistence type="inferred from homology"/>
<evidence type="ECO:0000256" key="6">
    <source>
        <dbReference type="ARBA" id="ARBA00023098"/>
    </source>
</evidence>
<dbReference type="InterPro" id="IPR013751">
    <property type="entry name" value="ACP_syn_III_N"/>
</dbReference>
<keyword evidence="3" id="KW-0444">Lipid biosynthesis</keyword>
<sequence>YVIDYQDRATSILFADGAGAAVFEPSESGAGVLSVDLGSDGFKGRTMVIRAMGTQGAPSAVNEPAVDRLHFEGQAVFKIAVTGMAASASRALERAGLGADDVNLVVPHQANGRIIDAATRRLGIDPDRVFVNIATHGNTAAASIPMALTDAIDAGRVSPGDILVLPAFGGGVTWGSIVLRWGERTEPVGTCDAELPSTDSSVFDLLQSNLEYFAPLHVAEADGS</sequence>
<gene>
    <name evidence="10" type="ORF">METZ01_LOCUS57821</name>
</gene>
<dbReference type="InterPro" id="IPR016039">
    <property type="entry name" value="Thiolase-like"/>
</dbReference>
<evidence type="ECO:0000256" key="2">
    <source>
        <dbReference type="ARBA" id="ARBA00008642"/>
    </source>
</evidence>
<dbReference type="GO" id="GO:0006633">
    <property type="term" value="P:fatty acid biosynthetic process"/>
    <property type="evidence" value="ECO:0007669"/>
    <property type="project" value="UniProtKB-KW"/>
</dbReference>
<evidence type="ECO:0000313" key="10">
    <source>
        <dbReference type="EMBL" id="SVA04967.1"/>
    </source>
</evidence>
<keyword evidence="4" id="KW-0808">Transferase</keyword>
<dbReference type="PANTHER" id="PTHR43091">
    <property type="entry name" value="3-OXOACYL-[ACYL-CARRIER-PROTEIN] SYNTHASE"/>
    <property type="match status" value="1"/>
</dbReference>
<feature type="domain" description="Beta-ketoacyl-[acyl-carrier-protein] synthase III N-terminal" evidence="9">
    <location>
        <begin position="2"/>
        <end position="41"/>
    </location>
</feature>
<evidence type="ECO:0008006" key="11">
    <source>
        <dbReference type="Google" id="ProtNLM"/>
    </source>
</evidence>
<evidence type="ECO:0000256" key="5">
    <source>
        <dbReference type="ARBA" id="ARBA00022832"/>
    </source>
</evidence>
<evidence type="ECO:0000256" key="7">
    <source>
        <dbReference type="ARBA" id="ARBA00023160"/>
    </source>
</evidence>
<name>A0A381SRF3_9ZZZZ</name>
<dbReference type="Pfam" id="PF08545">
    <property type="entry name" value="ACP_syn_III"/>
    <property type="match status" value="1"/>
</dbReference>
<comment type="similarity">
    <text evidence="2">Belongs to the thiolase-like superfamily. FabH family.</text>
</comment>
<accession>A0A381SRF3</accession>
<dbReference type="Pfam" id="PF08541">
    <property type="entry name" value="ACP_syn_III_C"/>
    <property type="match status" value="1"/>
</dbReference>
<evidence type="ECO:0000259" key="8">
    <source>
        <dbReference type="Pfam" id="PF08541"/>
    </source>
</evidence>
<keyword evidence="5" id="KW-0276">Fatty acid metabolism</keyword>
<dbReference type="AlphaFoldDB" id="A0A381SRF3"/>
<comment type="pathway">
    <text evidence="1">Lipid metabolism.</text>
</comment>
<evidence type="ECO:0000256" key="3">
    <source>
        <dbReference type="ARBA" id="ARBA00022516"/>
    </source>
</evidence>
<dbReference type="EMBL" id="UINC01003283">
    <property type="protein sequence ID" value="SVA04967.1"/>
    <property type="molecule type" value="Genomic_DNA"/>
</dbReference>
<dbReference type="GO" id="GO:0004315">
    <property type="term" value="F:3-oxoacyl-[acyl-carrier-protein] synthase activity"/>
    <property type="evidence" value="ECO:0007669"/>
    <property type="project" value="InterPro"/>
</dbReference>
<dbReference type="Gene3D" id="3.40.47.10">
    <property type="match status" value="1"/>
</dbReference>
<keyword evidence="6" id="KW-0443">Lipid metabolism</keyword>
<evidence type="ECO:0000256" key="1">
    <source>
        <dbReference type="ARBA" id="ARBA00005189"/>
    </source>
</evidence>
<feature type="domain" description="Beta-ketoacyl-[acyl-carrier-protein] synthase III C-terminal" evidence="8">
    <location>
        <begin position="92"/>
        <end position="181"/>
    </location>
</feature>
<dbReference type="PANTHER" id="PTHR43091:SF1">
    <property type="entry name" value="BETA-KETOACYL-[ACYL-CARRIER-PROTEIN] SYNTHASE III, CHLOROPLASTIC"/>
    <property type="match status" value="1"/>
</dbReference>